<keyword evidence="4" id="KW-0238">DNA-binding</keyword>
<dbReference type="AlphaFoldDB" id="A0A1Y1QS08"/>
<comment type="caution">
    <text evidence="8">The sequence shown here is derived from an EMBL/GenBank/DDBJ whole genome shotgun (WGS) entry which is preliminary data.</text>
</comment>
<dbReference type="STRING" id="1123401.GCA_000621325_02800"/>
<keyword evidence="3" id="KW-0805">Transcription regulation</keyword>
<sequence length="316" mass="35166">MQFHDILTRSPLMEAVLRSAHLIAQTDASVLITGESGTGKELVAHAMHAMSPRRQHAFITVNCAALPETLAESLLFGHRKGAFTGADHHHLGLISAADGGTLFLDEIGELPLNLQAKLLRFLESGEVQPLGEAHAKRVNVRVLAATHRDLYAMAQTGSFRQDLFYRLNIVPVELPALRERKEDIALLSQHFLQQFAAQHKLPAATFNQEARLQLQRHAWQGNVRELRNLCERLSILLAGRVIAVSNLPSEIRTLDVAPSRQPLVSLPETGINLEALERDLLHQALERTQNNKTHAARLLGISRDALNYRLKKQLLV</sequence>
<dbReference type="PRINTS" id="PR01590">
    <property type="entry name" value="HTHFIS"/>
</dbReference>
<keyword evidence="1" id="KW-0547">Nucleotide-binding</keyword>
<evidence type="ECO:0000256" key="3">
    <source>
        <dbReference type="ARBA" id="ARBA00023015"/>
    </source>
</evidence>
<organism evidence="8 9">
    <name type="scientific">Thiothrix lacustris</name>
    <dbReference type="NCBI Taxonomy" id="525917"/>
    <lineage>
        <taxon>Bacteria</taxon>
        <taxon>Pseudomonadati</taxon>
        <taxon>Pseudomonadota</taxon>
        <taxon>Gammaproteobacteria</taxon>
        <taxon>Thiotrichales</taxon>
        <taxon>Thiotrichaceae</taxon>
        <taxon>Thiothrix</taxon>
    </lineage>
</organism>
<dbReference type="SUPFAM" id="SSF52540">
    <property type="entry name" value="P-loop containing nucleoside triphosphate hydrolases"/>
    <property type="match status" value="1"/>
</dbReference>
<dbReference type="InterPro" id="IPR009057">
    <property type="entry name" value="Homeodomain-like_sf"/>
</dbReference>
<dbReference type="Proteomes" id="UP000192491">
    <property type="component" value="Unassembled WGS sequence"/>
</dbReference>
<dbReference type="Pfam" id="PF02954">
    <property type="entry name" value="HTH_8"/>
    <property type="match status" value="1"/>
</dbReference>
<dbReference type="EMBL" id="MTEJ01000065">
    <property type="protein sequence ID" value="OQX12476.1"/>
    <property type="molecule type" value="Genomic_DNA"/>
</dbReference>
<dbReference type="InterPro" id="IPR002078">
    <property type="entry name" value="Sigma_54_int"/>
</dbReference>
<keyword evidence="2" id="KW-0067">ATP-binding</keyword>
<accession>A0A1Y1QS08</accession>
<dbReference type="InterPro" id="IPR003593">
    <property type="entry name" value="AAA+_ATPase"/>
</dbReference>
<dbReference type="InterPro" id="IPR025943">
    <property type="entry name" value="Sigma_54_int_dom_ATP-bd_2"/>
</dbReference>
<dbReference type="InterPro" id="IPR027417">
    <property type="entry name" value="P-loop_NTPase"/>
</dbReference>
<dbReference type="Gene3D" id="1.10.8.60">
    <property type="match status" value="1"/>
</dbReference>
<dbReference type="GO" id="GO:0043565">
    <property type="term" value="F:sequence-specific DNA binding"/>
    <property type="evidence" value="ECO:0007669"/>
    <property type="project" value="InterPro"/>
</dbReference>
<reference evidence="8 9" key="1">
    <citation type="submission" date="2017-01" db="EMBL/GenBank/DDBJ databases">
        <title>Novel large sulfur bacteria in the metagenomes of groundwater-fed chemosynthetic microbial mats in the Lake Huron basin.</title>
        <authorList>
            <person name="Sharrar A.M."/>
            <person name="Flood B.E."/>
            <person name="Bailey J.V."/>
            <person name="Jones D.S."/>
            <person name="Biddanda B."/>
            <person name="Ruberg S.A."/>
            <person name="Marcus D.N."/>
            <person name="Dick G.J."/>
        </authorList>
    </citation>
    <scope>NUCLEOTIDE SEQUENCE [LARGE SCALE GENOMIC DNA]</scope>
    <source>
        <strain evidence="8">A8</strain>
    </source>
</reference>
<keyword evidence="6" id="KW-0804">Transcription</keyword>
<evidence type="ECO:0000313" key="8">
    <source>
        <dbReference type="EMBL" id="OQX12476.1"/>
    </source>
</evidence>
<dbReference type="GO" id="GO:0005524">
    <property type="term" value="F:ATP binding"/>
    <property type="evidence" value="ECO:0007669"/>
    <property type="project" value="UniProtKB-KW"/>
</dbReference>
<keyword evidence="5" id="KW-0010">Activator</keyword>
<evidence type="ECO:0000313" key="9">
    <source>
        <dbReference type="Proteomes" id="UP000192491"/>
    </source>
</evidence>
<dbReference type="PANTHER" id="PTHR32071">
    <property type="entry name" value="TRANSCRIPTIONAL REGULATORY PROTEIN"/>
    <property type="match status" value="1"/>
</dbReference>
<dbReference type="GO" id="GO:0006355">
    <property type="term" value="P:regulation of DNA-templated transcription"/>
    <property type="evidence" value="ECO:0007669"/>
    <property type="project" value="InterPro"/>
</dbReference>
<feature type="domain" description="Sigma-54 factor interaction" evidence="7">
    <location>
        <begin position="6"/>
        <end position="235"/>
    </location>
</feature>
<gene>
    <name evidence="8" type="ORF">BWK73_14820</name>
</gene>
<dbReference type="Gene3D" id="1.10.10.60">
    <property type="entry name" value="Homeodomain-like"/>
    <property type="match status" value="1"/>
</dbReference>
<dbReference type="Gene3D" id="3.40.50.300">
    <property type="entry name" value="P-loop containing nucleotide triphosphate hydrolases"/>
    <property type="match status" value="1"/>
</dbReference>
<dbReference type="CDD" id="cd00009">
    <property type="entry name" value="AAA"/>
    <property type="match status" value="1"/>
</dbReference>
<dbReference type="InterPro" id="IPR025662">
    <property type="entry name" value="Sigma_54_int_dom_ATP-bd_1"/>
</dbReference>
<name>A0A1Y1QS08_9GAMM</name>
<dbReference type="PROSITE" id="PS00675">
    <property type="entry name" value="SIGMA54_INTERACT_1"/>
    <property type="match status" value="1"/>
</dbReference>
<dbReference type="Pfam" id="PF00158">
    <property type="entry name" value="Sigma54_activat"/>
    <property type="match status" value="1"/>
</dbReference>
<proteinExistence type="predicted"/>
<dbReference type="PROSITE" id="PS00676">
    <property type="entry name" value="SIGMA54_INTERACT_2"/>
    <property type="match status" value="1"/>
</dbReference>
<dbReference type="InterPro" id="IPR002197">
    <property type="entry name" value="HTH_Fis"/>
</dbReference>
<dbReference type="SMART" id="SM00382">
    <property type="entry name" value="AAA"/>
    <property type="match status" value="1"/>
</dbReference>
<evidence type="ECO:0000259" key="7">
    <source>
        <dbReference type="PROSITE" id="PS50045"/>
    </source>
</evidence>
<protein>
    <submittedName>
        <fullName evidence="8">Sigma-54-dependent Fis family transcriptional regulator</fullName>
    </submittedName>
</protein>
<dbReference type="FunFam" id="3.40.50.300:FF:000006">
    <property type="entry name" value="DNA-binding transcriptional regulator NtrC"/>
    <property type="match status" value="1"/>
</dbReference>
<dbReference type="PROSITE" id="PS50045">
    <property type="entry name" value="SIGMA54_INTERACT_4"/>
    <property type="match status" value="1"/>
</dbReference>
<evidence type="ECO:0000256" key="2">
    <source>
        <dbReference type="ARBA" id="ARBA00022840"/>
    </source>
</evidence>
<dbReference type="FunFam" id="1.10.8.60:FF:000014">
    <property type="entry name" value="DNA-binding transcriptional regulator NtrC"/>
    <property type="match status" value="1"/>
</dbReference>
<dbReference type="SUPFAM" id="SSF46689">
    <property type="entry name" value="Homeodomain-like"/>
    <property type="match status" value="1"/>
</dbReference>
<dbReference type="Pfam" id="PF25601">
    <property type="entry name" value="AAA_lid_14"/>
    <property type="match status" value="1"/>
</dbReference>
<evidence type="ECO:0000256" key="4">
    <source>
        <dbReference type="ARBA" id="ARBA00023125"/>
    </source>
</evidence>
<evidence type="ECO:0000256" key="5">
    <source>
        <dbReference type="ARBA" id="ARBA00023159"/>
    </source>
</evidence>
<evidence type="ECO:0000256" key="1">
    <source>
        <dbReference type="ARBA" id="ARBA00022741"/>
    </source>
</evidence>
<dbReference type="InterPro" id="IPR058031">
    <property type="entry name" value="AAA_lid_NorR"/>
</dbReference>
<evidence type="ECO:0000256" key="6">
    <source>
        <dbReference type="ARBA" id="ARBA00023163"/>
    </source>
</evidence>